<keyword evidence="1" id="KW-0489">Methyltransferase</keyword>
<feature type="domain" description="DNA methylase N-4/N-6" evidence="3">
    <location>
        <begin position="69"/>
        <end position="135"/>
    </location>
</feature>
<dbReference type="AlphaFoldDB" id="X0V6E7"/>
<dbReference type="Gene3D" id="3.40.50.150">
    <property type="entry name" value="Vaccinia Virus protein VP39"/>
    <property type="match status" value="1"/>
</dbReference>
<reference evidence="4" key="1">
    <citation type="journal article" date="2014" name="Front. Microbiol.">
        <title>High frequency of phylogenetically diverse reductive dehalogenase-homologous genes in deep subseafloor sedimentary metagenomes.</title>
        <authorList>
            <person name="Kawai M."/>
            <person name="Futagami T."/>
            <person name="Toyoda A."/>
            <person name="Takaki Y."/>
            <person name="Nishi S."/>
            <person name="Hori S."/>
            <person name="Arai W."/>
            <person name="Tsubouchi T."/>
            <person name="Morono Y."/>
            <person name="Uchiyama I."/>
            <person name="Ito T."/>
            <person name="Fujiyama A."/>
            <person name="Inagaki F."/>
            <person name="Takami H."/>
        </authorList>
    </citation>
    <scope>NUCLEOTIDE SEQUENCE</scope>
    <source>
        <strain evidence="4">Expedition CK06-06</strain>
    </source>
</reference>
<name>X0V6E7_9ZZZZ</name>
<evidence type="ECO:0000313" key="4">
    <source>
        <dbReference type="EMBL" id="GAG13680.1"/>
    </source>
</evidence>
<dbReference type="SUPFAM" id="SSF53335">
    <property type="entry name" value="S-adenosyl-L-methionine-dependent methyltransferases"/>
    <property type="match status" value="1"/>
</dbReference>
<dbReference type="GO" id="GO:0003677">
    <property type="term" value="F:DNA binding"/>
    <property type="evidence" value="ECO:0007669"/>
    <property type="project" value="InterPro"/>
</dbReference>
<organism evidence="4">
    <name type="scientific">marine sediment metagenome</name>
    <dbReference type="NCBI Taxonomy" id="412755"/>
    <lineage>
        <taxon>unclassified sequences</taxon>
        <taxon>metagenomes</taxon>
        <taxon>ecological metagenomes</taxon>
    </lineage>
</organism>
<dbReference type="GO" id="GO:0032259">
    <property type="term" value="P:methylation"/>
    <property type="evidence" value="ECO:0007669"/>
    <property type="project" value="UniProtKB-KW"/>
</dbReference>
<accession>X0V6E7</accession>
<evidence type="ECO:0000256" key="1">
    <source>
        <dbReference type="ARBA" id="ARBA00022603"/>
    </source>
</evidence>
<feature type="non-terminal residue" evidence="4">
    <location>
        <position position="1"/>
    </location>
</feature>
<dbReference type="GO" id="GO:0008170">
    <property type="term" value="F:N-methyltransferase activity"/>
    <property type="evidence" value="ECO:0007669"/>
    <property type="project" value="InterPro"/>
</dbReference>
<dbReference type="InterPro" id="IPR002941">
    <property type="entry name" value="DNA_methylase_N4/N6"/>
</dbReference>
<evidence type="ECO:0000259" key="3">
    <source>
        <dbReference type="Pfam" id="PF01555"/>
    </source>
</evidence>
<keyword evidence="2" id="KW-0808">Transferase</keyword>
<comment type="caution">
    <text evidence="4">The sequence shown here is derived from an EMBL/GenBank/DDBJ whole genome shotgun (WGS) entry which is preliminary data.</text>
</comment>
<gene>
    <name evidence="4" type="ORF">S01H1_33944</name>
</gene>
<dbReference type="Pfam" id="PF01555">
    <property type="entry name" value="N6_N4_Mtase"/>
    <property type="match status" value="1"/>
</dbReference>
<dbReference type="EMBL" id="BARS01021103">
    <property type="protein sequence ID" value="GAG13680.1"/>
    <property type="molecule type" value="Genomic_DNA"/>
</dbReference>
<evidence type="ECO:0000256" key="2">
    <source>
        <dbReference type="ARBA" id="ARBA00022679"/>
    </source>
</evidence>
<sequence length="152" mass="18118">HSIPDKTYFNHLFRVSQNQIIFGANYFIEYLKNTQCFIFWDKTIHGNSYADGELLWTSFKSPARYYRKNIAQIEKEGERQHPTQKSIHIYKWLLKNYAKEGDKIIDTHGGSMSIALACHDMKYDLDLWELDSDYFAAGKKRYDNHIKQLQLW</sequence>
<dbReference type="InterPro" id="IPR029063">
    <property type="entry name" value="SAM-dependent_MTases_sf"/>
</dbReference>
<protein>
    <recommendedName>
        <fullName evidence="3">DNA methylase N-4/N-6 domain-containing protein</fullName>
    </recommendedName>
</protein>
<proteinExistence type="predicted"/>